<evidence type="ECO:0000313" key="1">
    <source>
        <dbReference type="EMBL" id="MFC0319690.1"/>
    </source>
</evidence>
<dbReference type="InterPro" id="IPR050698">
    <property type="entry name" value="MBL"/>
</dbReference>
<protein>
    <submittedName>
        <fullName evidence="1">Exonuclease</fullName>
    </submittedName>
</protein>
<evidence type="ECO:0000313" key="2">
    <source>
        <dbReference type="Proteomes" id="UP001589774"/>
    </source>
</evidence>
<keyword evidence="1" id="KW-0540">Nuclease</keyword>
<dbReference type="RefSeq" id="WP_130855768.1">
    <property type="nucleotide sequence ID" value="NZ_JBHLWO010000002.1"/>
</dbReference>
<dbReference type="PANTHER" id="PTHR11203:SF49">
    <property type="entry name" value="BLL1145 PROTEIN"/>
    <property type="match status" value="1"/>
</dbReference>
<organism evidence="1 2">
    <name type="scientific">Olivibacter oleidegradans</name>
    <dbReference type="NCBI Taxonomy" id="760123"/>
    <lineage>
        <taxon>Bacteria</taxon>
        <taxon>Pseudomonadati</taxon>
        <taxon>Bacteroidota</taxon>
        <taxon>Sphingobacteriia</taxon>
        <taxon>Sphingobacteriales</taxon>
        <taxon>Sphingobacteriaceae</taxon>
        <taxon>Olivibacter</taxon>
    </lineage>
</organism>
<keyword evidence="2" id="KW-1185">Reference proteome</keyword>
<dbReference type="GO" id="GO:0004527">
    <property type="term" value="F:exonuclease activity"/>
    <property type="evidence" value="ECO:0007669"/>
    <property type="project" value="UniProtKB-KW"/>
</dbReference>
<accession>A0ABV6HNM7</accession>
<proteinExistence type="predicted"/>
<dbReference type="InterPro" id="IPR036866">
    <property type="entry name" value="RibonucZ/Hydroxyglut_hydro"/>
</dbReference>
<gene>
    <name evidence="1" type="ORF">ACFFI0_15315</name>
</gene>
<dbReference type="Gene3D" id="3.60.15.10">
    <property type="entry name" value="Ribonuclease Z/Hydroxyacylglutathione hydrolase-like"/>
    <property type="match status" value="1"/>
</dbReference>
<dbReference type="SUPFAM" id="SSF56281">
    <property type="entry name" value="Metallo-hydrolase/oxidoreductase"/>
    <property type="match status" value="1"/>
</dbReference>
<name>A0ABV6HNM7_9SPHI</name>
<keyword evidence="1" id="KW-0269">Exonuclease</keyword>
<keyword evidence="1" id="KW-0378">Hydrolase</keyword>
<dbReference type="EMBL" id="JBHLWO010000002">
    <property type="protein sequence ID" value="MFC0319690.1"/>
    <property type="molecule type" value="Genomic_DNA"/>
</dbReference>
<dbReference type="PANTHER" id="PTHR11203">
    <property type="entry name" value="CLEAVAGE AND POLYADENYLATION SPECIFICITY FACTOR FAMILY MEMBER"/>
    <property type="match status" value="1"/>
</dbReference>
<comment type="caution">
    <text evidence="1">The sequence shown here is derived from an EMBL/GenBank/DDBJ whole genome shotgun (WGS) entry which is preliminary data.</text>
</comment>
<sequence length="312" mass="35451">MILDDFLTVNSKGIYCAYGDFFIDAREAVRVSVVSHGHGDHITSGCFTVFCTAPTKSFMELRYNKGAARDFQVYDYGVPFTLGGVTVTFLSAGHILGSSLILMEFKGVRYLYTGDYKLQADPTCTPISLVKADVLITESTFANPIVKHPDPSVELDKLNSTTYPIMLGAYALGKAQRLTAMINQYCPEKKVLLHHAVLPFHRIYEQYGYAGWHYIPYGRKIIKEQPENIIYLVPPLTFNSYFRAKNLIKVFASGWKYLQNRNDMELFISDHVDWGDILKTIDVVDPREIWTLHGDGSFLVDHYRGSRYVKIL</sequence>
<reference evidence="1 2" key="1">
    <citation type="submission" date="2024-09" db="EMBL/GenBank/DDBJ databases">
        <authorList>
            <person name="Sun Q."/>
            <person name="Mori K."/>
        </authorList>
    </citation>
    <scope>NUCLEOTIDE SEQUENCE [LARGE SCALE GENOMIC DNA]</scope>
    <source>
        <strain evidence="1 2">CCM 7765</strain>
    </source>
</reference>
<dbReference type="Proteomes" id="UP001589774">
    <property type="component" value="Unassembled WGS sequence"/>
</dbReference>